<keyword evidence="2" id="KW-1133">Transmembrane helix</keyword>
<dbReference type="PANTHER" id="PTHR24177">
    <property type="entry name" value="CASKIN"/>
    <property type="match status" value="1"/>
</dbReference>
<dbReference type="PANTHER" id="PTHR24177:SF292">
    <property type="entry name" value="ANKYRIN REPEAT FAMILY PROTEIN-RELATED"/>
    <property type="match status" value="1"/>
</dbReference>
<comment type="caution">
    <text evidence="4">The sequence shown here is derived from an EMBL/GenBank/DDBJ whole genome shotgun (WGS) entry which is preliminary data.</text>
</comment>
<feature type="transmembrane region" description="Helical" evidence="2">
    <location>
        <begin position="491"/>
        <end position="517"/>
    </location>
</feature>
<accession>A0ABQ8BZ46</accession>
<feature type="region of interest" description="Disordered" evidence="1">
    <location>
        <begin position="1"/>
        <end position="25"/>
    </location>
</feature>
<keyword evidence="2" id="KW-0472">Membrane</keyword>
<feature type="transmembrane region" description="Helical" evidence="2">
    <location>
        <begin position="538"/>
        <end position="559"/>
    </location>
</feature>
<feature type="compositionally biased region" description="Basic and acidic residues" evidence="1">
    <location>
        <begin position="1"/>
        <end position="17"/>
    </location>
</feature>
<evidence type="ECO:0000313" key="5">
    <source>
        <dbReference type="Proteomes" id="UP000824890"/>
    </source>
</evidence>
<dbReference type="InterPro" id="IPR036770">
    <property type="entry name" value="Ankyrin_rpt-contain_sf"/>
</dbReference>
<organism evidence="4 5">
    <name type="scientific">Brassica napus</name>
    <name type="common">Rape</name>
    <dbReference type="NCBI Taxonomy" id="3708"/>
    <lineage>
        <taxon>Eukaryota</taxon>
        <taxon>Viridiplantae</taxon>
        <taxon>Streptophyta</taxon>
        <taxon>Embryophyta</taxon>
        <taxon>Tracheophyta</taxon>
        <taxon>Spermatophyta</taxon>
        <taxon>Magnoliopsida</taxon>
        <taxon>eudicotyledons</taxon>
        <taxon>Gunneridae</taxon>
        <taxon>Pentapetalae</taxon>
        <taxon>rosids</taxon>
        <taxon>malvids</taxon>
        <taxon>Brassicales</taxon>
        <taxon>Brassicaceae</taxon>
        <taxon>Brassiceae</taxon>
        <taxon>Brassica</taxon>
    </lineage>
</organism>
<proteinExistence type="predicted"/>
<evidence type="ECO:0000313" key="4">
    <source>
        <dbReference type="EMBL" id="KAH0910080.1"/>
    </source>
</evidence>
<dbReference type="Proteomes" id="UP000824890">
    <property type="component" value="Unassembled WGS sequence"/>
</dbReference>
<dbReference type="InterPro" id="IPR002110">
    <property type="entry name" value="Ankyrin_rpt"/>
</dbReference>
<feature type="transmembrane region" description="Helical" evidence="2">
    <location>
        <begin position="451"/>
        <end position="471"/>
    </location>
</feature>
<evidence type="ECO:0000259" key="3">
    <source>
        <dbReference type="Pfam" id="PF13962"/>
    </source>
</evidence>
<evidence type="ECO:0000256" key="1">
    <source>
        <dbReference type="SAM" id="MobiDB-lite"/>
    </source>
</evidence>
<dbReference type="Pfam" id="PF12796">
    <property type="entry name" value="Ank_2"/>
    <property type="match status" value="1"/>
</dbReference>
<keyword evidence="5" id="KW-1185">Reference proteome</keyword>
<dbReference type="Gene3D" id="1.25.40.20">
    <property type="entry name" value="Ankyrin repeat-containing domain"/>
    <property type="match status" value="1"/>
</dbReference>
<feature type="domain" description="PGG" evidence="3">
    <location>
        <begin position="445"/>
        <end position="558"/>
    </location>
</feature>
<dbReference type="InterPro" id="IPR026961">
    <property type="entry name" value="PGG_dom"/>
</dbReference>
<sequence length="613" mass="69333">MNNLERIDPSQEIEGPRPGDSTEPITTNIQGAVRVDIHIALPNTSSPSQIFTPGREDYLNLCVPLYQAALKGKWKDAKVIIDKNNHIVRAAVTRNQETTLHIAAATKHKTFVKHLLKEMSKSDLALKNKDDNTAICFAAAAGTKKIAEMMVDKNEDLPMIRGNGKVTPLYMAALFGHREMVLYLYDKTDFERLGASELVDLFHAIIGADIYDVALRMFEWKQSLATSQNSSREIALHLMARKPTAIGRERQLNIFKRLANSIFEGLFFEDKMMALAHQLVERMWKLVVKEPEPIVSELLRTPTRLLFDAASSGNVEFLVILIRAYPDLLWKVDEKNQSLFHIAALNRHESIFNIIYELGSIKDLIAAYKEVSTRNNMLHLVASLPPPGRLQIVSGAALQMQRELLWFKAVKKIVPHSYIKAKNSKGEVAQDLFTEQHKELRKEGEKWMKDTATSCMLVSTLIATVVFAAPFTVPGGINDTTGFPIFKNKLWFNVFLLSDAVALFSSSISIVIFLSILTSRYAEDDFLVSLPSRLMLGLLALFVSINSMVISFSATLFLIPDWSFAWNLTLLICLAFIISLSFALLHVKLWFDTLRSAYWSKYLFQSRSRRLYL</sequence>
<gene>
    <name evidence="4" type="ORF">HID58_033401</name>
</gene>
<evidence type="ECO:0000256" key="2">
    <source>
        <dbReference type="SAM" id="Phobius"/>
    </source>
</evidence>
<protein>
    <recommendedName>
        <fullName evidence="3">PGG domain-containing protein</fullName>
    </recommendedName>
</protein>
<keyword evidence="2" id="KW-0812">Transmembrane</keyword>
<dbReference type="Pfam" id="PF13962">
    <property type="entry name" value="PGG"/>
    <property type="match status" value="1"/>
</dbReference>
<name>A0ABQ8BZ46_BRANA</name>
<feature type="transmembrane region" description="Helical" evidence="2">
    <location>
        <begin position="565"/>
        <end position="585"/>
    </location>
</feature>
<dbReference type="SUPFAM" id="SSF48403">
    <property type="entry name" value="Ankyrin repeat"/>
    <property type="match status" value="1"/>
</dbReference>
<reference evidence="4 5" key="1">
    <citation type="submission" date="2021-05" db="EMBL/GenBank/DDBJ databases">
        <title>Genome Assembly of Synthetic Allotetraploid Brassica napus Reveals Homoeologous Exchanges between Subgenomes.</title>
        <authorList>
            <person name="Davis J.T."/>
        </authorList>
    </citation>
    <scope>NUCLEOTIDE SEQUENCE [LARGE SCALE GENOMIC DNA]</scope>
    <source>
        <strain evidence="5">cv. Da-Ae</strain>
        <tissue evidence="4">Seedling</tissue>
    </source>
</reference>
<dbReference type="EMBL" id="JAGKQM010000009">
    <property type="protein sequence ID" value="KAH0910080.1"/>
    <property type="molecule type" value="Genomic_DNA"/>
</dbReference>
<dbReference type="SMART" id="SM00248">
    <property type="entry name" value="ANK"/>
    <property type="match status" value="4"/>
</dbReference>